<evidence type="ECO:0000313" key="6">
    <source>
        <dbReference type="Proteomes" id="UP000027946"/>
    </source>
</evidence>
<name>A0A069RA05_PEPLI</name>
<dbReference type="FunFam" id="3.30.70.360:FF:000001">
    <property type="entry name" value="N-acetyldiaminopimelate deacetylase"/>
    <property type="match status" value="1"/>
</dbReference>
<dbReference type="NCBIfam" id="TIGR01891">
    <property type="entry name" value="amidohydrolases"/>
    <property type="match status" value="1"/>
</dbReference>
<comment type="caution">
    <text evidence="4">The sequence shown here is derived from an EMBL/GenBank/DDBJ whole genome shotgun (WGS) entry which is preliminary data.</text>
</comment>
<keyword evidence="2" id="KW-0479">Metal-binding</keyword>
<evidence type="ECO:0000313" key="4">
    <source>
        <dbReference type="EMBL" id="KDR93886.1"/>
    </source>
</evidence>
<dbReference type="Gene3D" id="3.40.630.10">
    <property type="entry name" value="Zn peptidases"/>
    <property type="match status" value="1"/>
</dbReference>
<dbReference type="STRING" id="1121324.CLIT_10c00400"/>
<keyword evidence="1 4" id="KW-0378">Hydrolase</keyword>
<dbReference type="GO" id="GO:0046872">
    <property type="term" value="F:metal ion binding"/>
    <property type="evidence" value="ECO:0007669"/>
    <property type="project" value="UniProtKB-KW"/>
</dbReference>
<dbReference type="SUPFAM" id="SSF53187">
    <property type="entry name" value="Zn-dependent exopeptidases"/>
    <property type="match status" value="1"/>
</dbReference>
<dbReference type="PANTHER" id="PTHR11014:SF98">
    <property type="entry name" value="N-ACETYLDIAMINOPIMELATE DEACETYLASE"/>
    <property type="match status" value="1"/>
</dbReference>
<dbReference type="Pfam" id="PF01546">
    <property type="entry name" value="Peptidase_M20"/>
    <property type="match status" value="1"/>
</dbReference>
<feature type="binding site" evidence="2">
    <location>
        <position position="155"/>
    </location>
    <ligand>
        <name>Mn(2+)</name>
        <dbReference type="ChEBI" id="CHEBI:29035"/>
        <label>2</label>
    </ligand>
</feature>
<dbReference type="InterPro" id="IPR017439">
    <property type="entry name" value="Amidohydrolase"/>
</dbReference>
<evidence type="ECO:0000313" key="5">
    <source>
        <dbReference type="EMBL" id="KDR95313.1"/>
    </source>
</evidence>
<dbReference type="GO" id="GO:0050118">
    <property type="term" value="F:N-acetyldiaminopimelate deacetylase activity"/>
    <property type="evidence" value="ECO:0007669"/>
    <property type="project" value="UniProtKB-EC"/>
</dbReference>
<dbReference type="Pfam" id="PF07687">
    <property type="entry name" value="M20_dimer"/>
    <property type="match status" value="1"/>
</dbReference>
<dbReference type="EMBL" id="JJMM01000026">
    <property type="protein sequence ID" value="KDR93886.1"/>
    <property type="molecule type" value="Genomic_DNA"/>
</dbReference>
<evidence type="ECO:0000256" key="1">
    <source>
        <dbReference type="ARBA" id="ARBA00022801"/>
    </source>
</evidence>
<accession>A0A069RA05</accession>
<comment type="cofactor">
    <cofactor evidence="2">
        <name>Mn(2+)</name>
        <dbReference type="ChEBI" id="CHEBI:29035"/>
    </cofactor>
    <text evidence="2">The Mn(2+) ion enhances activity.</text>
</comment>
<dbReference type="EC" id="3.5.1.47" evidence="4"/>
<dbReference type="PANTHER" id="PTHR11014">
    <property type="entry name" value="PEPTIDASE M20 FAMILY MEMBER"/>
    <property type="match status" value="1"/>
</dbReference>
<keyword evidence="6" id="KW-1185">Reference proteome</keyword>
<dbReference type="OrthoDB" id="9776731at2"/>
<reference evidence="4 6" key="1">
    <citation type="submission" date="2014-03" db="EMBL/GenBank/DDBJ databases">
        <title>Genome sequence of Clostridium litorale W6, DSM 5388.</title>
        <authorList>
            <person name="Poehlein A."/>
            <person name="Jagirdar A."/>
            <person name="Khonsari B."/>
            <person name="Chibani C.M."/>
            <person name="Gutierrez Gutierrez D.A."/>
            <person name="Davydova E."/>
            <person name="Alghaithi H.S."/>
            <person name="Nair K.P."/>
            <person name="Dhamotharan K."/>
            <person name="Chandran L."/>
            <person name="G W."/>
            <person name="Daniel R."/>
        </authorList>
    </citation>
    <scope>NUCLEOTIDE SEQUENCE [LARGE SCALE GENOMIC DNA]</scope>
    <source>
        <strain evidence="4 6">W6</strain>
    </source>
</reference>
<feature type="binding site" evidence="2">
    <location>
        <position position="129"/>
    </location>
    <ligand>
        <name>Mn(2+)</name>
        <dbReference type="ChEBI" id="CHEBI:29035"/>
        <label>2</label>
    </ligand>
</feature>
<dbReference type="RefSeq" id="WP_038263413.1">
    <property type="nucleotide sequence ID" value="NZ_FSRH01000004.1"/>
</dbReference>
<dbReference type="Proteomes" id="UP000027946">
    <property type="component" value="Unassembled WGS sequence"/>
</dbReference>
<feature type="binding site" evidence="2">
    <location>
        <position position="350"/>
    </location>
    <ligand>
        <name>Mn(2+)</name>
        <dbReference type="ChEBI" id="CHEBI:29035"/>
        <label>2</label>
    </ligand>
</feature>
<dbReference type="InterPro" id="IPR002933">
    <property type="entry name" value="Peptidase_M20"/>
</dbReference>
<proteinExistence type="predicted"/>
<dbReference type="eggNOG" id="COG1473">
    <property type="taxonomic scope" value="Bacteria"/>
</dbReference>
<feature type="domain" description="Peptidase M20 dimerisation" evidence="3">
    <location>
        <begin position="174"/>
        <end position="269"/>
    </location>
</feature>
<dbReference type="GO" id="GO:0019877">
    <property type="term" value="P:diaminopimelate biosynthetic process"/>
    <property type="evidence" value="ECO:0007669"/>
    <property type="project" value="TreeGrafter"/>
</dbReference>
<dbReference type="InterPro" id="IPR011650">
    <property type="entry name" value="Peptidase_M20_dimer"/>
</dbReference>
<dbReference type="EMBL" id="JJMM01000010">
    <property type="protein sequence ID" value="KDR95313.1"/>
    <property type="molecule type" value="Genomic_DNA"/>
</dbReference>
<keyword evidence="2" id="KW-0464">Manganese</keyword>
<dbReference type="AlphaFoldDB" id="A0A069RA05"/>
<feature type="binding site" evidence="2">
    <location>
        <position position="95"/>
    </location>
    <ligand>
        <name>Mn(2+)</name>
        <dbReference type="ChEBI" id="CHEBI:29035"/>
        <label>2</label>
    </ligand>
</feature>
<protein>
    <submittedName>
        <fullName evidence="4">N-acetyldiaminopimelate deacetylase</fullName>
        <ecNumber evidence="4">3.5.1.47</ecNumber>
    </submittedName>
</protein>
<evidence type="ECO:0000256" key="2">
    <source>
        <dbReference type="PIRSR" id="PIRSR005962-1"/>
    </source>
</evidence>
<feature type="binding site" evidence="2">
    <location>
        <position position="93"/>
    </location>
    <ligand>
        <name>Mn(2+)</name>
        <dbReference type="ChEBI" id="CHEBI:29035"/>
        <label>2</label>
    </ligand>
</feature>
<evidence type="ECO:0000259" key="3">
    <source>
        <dbReference type="Pfam" id="PF07687"/>
    </source>
</evidence>
<dbReference type="InterPro" id="IPR036264">
    <property type="entry name" value="Bact_exopeptidase_dim_dom"/>
</dbReference>
<dbReference type="Gene3D" id="3.30.70.360">
    <property type="match status" value="1"/>
</dbReference>
<gene>
    <name evidence="5" type="ORF">CLIT_10c00400</name>
    <name evidence="4" type="ORF">CLIT_23c01580</name>
</gene>
<organism evidence="4 6">
    <name type="scientific">Peptoclostridium litorale DSM 5388</name>
    <dbReference type="NCBI Taxonomy" id="1121324"/>
    <lineage>
        <taxon>Bacteria</taxon>
        <taxon>Bacillati</taxon>
        <taxon>Bacillota</taxon>
        <taxon>Clostridia</taxon>
        <taxon>Peptostreptococcales</taxon>
        <taxon>Peptoclostridiaceae</taxon>
        <taxon>Peptoclostridium</taxon>
    </lineage>
</organism>
<sequence length="379" mass="42445">MKFGDLREDVKELFETVSEHRKKLSSIAEIGLREYETSKYIKSVLEGLNVEYDELMETSVTGVINGSKGEKTIAFRADIDGLNTGDGTVKHLCGHDGHMSVLLGLIEYVVKKRESLADNIVFVFQPAEEAPGGAKPLLEKGLVEKYGIDEIFGLHMYPEIEEGYAGVRPMHFLSGAGEVDIDIIGKSGHGAMPQDANDSVVIAANYIVALQSIISRNIRPLDEGVLTIGKIEGGSRRNIISGNVRLEGTIRAFKENVYEKIKSRIREISKGFEQTYGCSVEVEIRDDYPPVYNDQRLFEEFKNAVGEENIKILEPLMIAEDFSYYQRSIPGLFFMLGSRNEEKGFTKSLHNTGFDMDERALLYGIEFYARLLDYKGVII</sequence>
<dbReference type="PIRSF" id="PIRSF005962">
    <property type="entry name" value="Pept_M20D_amidohydro"/>
    <property type="match status" value="1"/>
</dbReference>
<dbReference type="SUPFAM" id="SSF55031">
    <property type="entry name" value="Bacterial exopeptidase dimerisation domain"/>
    <property type="match status" value="1"/>
</dbReference>